<feature type="transmembrane region" description="Helical" evidence="1">
    <location>
        <begin position="38"/>
        <end position="58"/>
    </location>
</feature>
<dbReference type="STRING" id="1123024.GCA_000423625_00110"/>
<dbReference type="EMBL" id="BJVI01000012">
    <property type="protein sequence ID" value="GEL17807.1"/>
    <property type="molecule type" value="Genomic_DNA"/>
</dbReference>
<proteinExistence type="predicted"/>
<keyword evidence="1" id="KW-0812">Transmembrane</keyword>
<keyword evidence="1" id="KW-1133">Transmembrane helix</keyword>
<keyword evidence="1" id="KW-0472">Membrane</keyword>
<feature type="transmembrane region" description="Helical" evidence="1">
    <location>
        <begin position="12"/>
        <end position="32"/>
    </location>
</feature>
<dbReference type="Pfam" id="PF11255">
    <property type="entry name" value="DUF3054"/>
    <property type="match status" value="1"/>
</dbReference>
<dbReference type="OrthoDB" id="3576469at2"/>
<name>A0A511CZB1_9PSEU</name>
<dbReference type="RefSeq" id="WP_028928425.1">
    <property type="nucleotide sequence ID" value="NZ_AUII01000001.1"/>
</dbReference>
<protein>
    <submittedName>
        <fullName evidence="2">Membrane protein</fullName>
    </submittedName>
</protein>
<dbReference type="Proteomes" id="UP000321328">
    <property type="component" value="Unassembled WGS sequence"/>
</dbReference>
<reference evidence="2 3" key="1">
    <citation type="submission" date="2019-07" db="EMBL/GenBank/DDBJ databases">
        <title>Whole genome shotgun sequence of Pseudonocardia asaccharolytica NBRC 16224.</title>
        <authorList>
            <person name="Hosoyama A."/>
            <person name="Uohara A."/>
            <person name="Ohji S."/>
            <person name="Ichikawa N."/>
        </authorList>
    </citation>
    <scope>NUCLEOTIDE SEQUENCE [LARGE SCALE GENOMIC DNA]</scope>
    <source>
        <strain evidence="2 3">NBRC 16224</strain>
    </source>
</reference>
<gene>
    <name evidence="2" type="ORF">PA7_16440</name>
</gene>
<feature type="transmembrane region" description="Helical" evidence="1">
    <location>
        <begin position="95"/>
        <end position="119"/>
    </location>
</feature>
<dbReference type="InterPro" id="IPR021414">
    <property type="entry name" value="DUF3054"/>
</dbReference>
<comment type="caution">
    <text evidence="2">The sequence shown here is derived from an EMBL/GenBank/DDBJ whole genome shotgun (WGS) entry which is preliminary data.</text>
</comment>
<accession>A0A511CZB1</accession>
<evidence type="ECO:0000256" key="1">
    <source>
        <dbReference type="SAM" id="Phobius"/>
    </source>
</evidence>
<dbReference type="AlphaFoldDB" id="A0A511CZB1"/>
<keyword evidence="3" id="KW-1185">Reference proteome</keyword>
<organism evidence="2 3">
    <name type="scientific">Pseudonocardia asaccharolytica DSM 44247 = NBRC 16224</name>
    <dbReference type="NCBI Taxonomy" id="1123024"/>
    <lineage>
        <taxon>Bacteria</taxon>
        <taxon>Bacillati</taxon>
        <taxon>Actinomycetota</taxon>
        <taxon>Actinomycetes</taxon>
        <taxon>Pseudonocardiales</taxon>
        <taxon>Pseudonocardiaceae</taxon>
        <taxon>Pseudonocardia</taxon>
    </lineage>
</organism>
<evidence type="ECO:0000313" key="3">
    <source>
        <dbReference type="Proteomes" id="UP000321328"/>
    </source>
</evidence>
<sequence>MVHGQHSRIPALALVADAVAVVVFAALGRLSHDEPGDLVGLLGTAAPFLVGLAAAWATPWVRARPLDLRSGGLALAGTAVLGLLLRAAFTGRLPASFAIVASVSLAVLFLGWRAIALLVSRRRDREMR</sequence>
<feature type="transmembrane region" description="Helical" evidence="1">
    <location>
        <begin position="70"/>
        <end position="89"/>
    </location>
</feature>
<evidence type="ECO:0000313" key="2">
    <source>
        <dbReference type="EMBL" id="GEL17807.1"/>
    </source>
</evidence>